<feature type="transmembrane region" description="Helical" evidence="5">
    <location>
        <begin position="179"/>
        <end position="198"/>
    </location>
</feature>
<dbReference type="GO" id="GO:0016020">
    <property type="term" value="C:membrane"/>
    <property type="evidence" value="ECO:0007669"/>
    <property type="project" value="UniProtKB-SubCell"/>
</dbReference>
<gene>
    <name evidence="7" type="ORF">E2605_06800</name>
</gene>
<sequence>MNEQKNCIQEQMIQVSKSSRLVSAFVDYLPMMCISIIANAIAMKMFQNEFDMNSYMGSTAHMSEEESLMLMRKMFNGLSVMMLPLSIACGIGYTYFLCKDFFGGRSIGKRLHKYQLVRLDGGQVSYLRMAVRNLFLVIWPVEFILYMANSGQRLGDILCKTTVVPATEENKQPIDTQKLITAIALVAVFCTAISYLYYQGLMIFFSWYSLFIENMILRT</sequence>
<dbReference type="EMBL" id="SOML01000003">
    <property type="protein sequence ID" value="TFD97367.1"/>
    <property type="molecule type" value="Genomic_DNA"/>
</dbReference>
<evidence type="ECO:0000259" key="6">
    <source>
        <dbReference type="Pfam" id="PF06271"/>
    </source>
</evidence>
<feature type="domain" description="RDD" evidence="6">
    <location>
        <begin position="19"/>
        <end position="183"/>
    </location>
</feature>
<name>A0A4Y8L500_9BACT</name>
<dbReference type="RefSeq" id="WP_026626306.1">
    <property type="nucleotide sequence ID" value="NZ_JAWZLG010000100.1"/>
</dbReference>
<dbReference type="OrthoDB" id="9814143at2"/>
<keyword evidence="8" id="KW-1185">Reference proteome</keyword>
<organism evidence="7 8">
    <name type="scientific">Dysgonomonas capnocytophagoides</name>
    <dbReference type="NCBI Taxonomy" id="45254"/>
    <lineage>
        <taxon>Bacteria</taxon>
        <taxon>Pseudomonadati</taxon>
        <taxon>Bacteroidota</taxon>
        <taxon>Bacteroidia</taxon>
        <taxon>Bacteroidales</taxon>
        <taxon>Dysgonomonadaceae</taxon>
        <taxon>Dysgonomonas</taxon>
    </lineage>
</organism>
<proteinExistence type="predicted"/>
<keyword evidence="3 5" id="KW-1133">Transmembrane helix</keyword>
<comment type="subcellular location">
    <subcellularLocation>
        <location evidence="1">Membrane</location>
        <topology evidence="1">Multi-pass membrane protein</topology>
    </subcellularLocation>
</comment>
<comment type="caution">
    <text evidence="7">The sequence shown here is derived from an EMBL/GenBank/DDBJ whole genome shotgun (WGS) entry which is preliminary data.</text>
</comment>
<evidence type="ECO:0000256" key="3">
    <source>
        <dbReference type="ARBA" id="ARBA00022989"/>
    </source>
</evidence>
<protein>
    <submittedName>
        <fullName evidence="7">RDD family protein</fullName>
    </submittedName>
</protein>
<dbReference type="Pfam" id="PF06271">
    <property type="entry name" value="RDD"/>
    <property type="match status" value="1"/>
</dbReference>
<evidence type="ECO:0000256" key="2">
    <source>
        <dbReference type="ARBA" id="ARBA00022692"/>
    </source>
</evidence>
<keyword evidence="4 5" id="KW-0472">Membrane</keyword>
<evidence type="ECO:0000256" key="5">
    <source>
        <dbReference type="SAM" id="Phobius"/>
    </source>
</evidence>
<accession>A0A4Y8L500</accession>
<dbReference type="InterPro" id="IPR010432">
    <property type="entry name" value="RDD"/>
</dbReference>
<feature type="transmembrane region" description="Helical" evidence="5">
    <location>
        <begin position="78"/>
        <end position="98"/>
    </location>
</feature>
<evidence type="ECO:0000256" key="1">
    <source>
        <dbReference type="ARBA" id="ARBA00004141"/>
    </source>
</evidence>
<dbReference type="AlphaFoldDB" id="A0A4Y8L500"/>
<evidence type="ECO:0000313" key="7">
    <source>
        <dbReference type="EMBL" id="TFD97367.1"/>
    </source>
</evidence>
<evidence type="ECO:0000256" key="4">
    <source>
        <dbReference type="ARBA" id="ARBA00023136"/>
    </source>
</evidence>
<dbReference type="Proteomes" id="UP000297861">
    <property type="component" value="Unassembled WGS sequence"/>
</dbReference>
<dbReference type="STRING" id="1121485.GCA_000426485_02404"/>
<evidence type="ECO:0000313" key="8">
    <source>
        <dbReference type="Proteomes" id="UP000297861"/>
    </source>
</evidence>
<reference evidence="7 8" key="1">
    <citation type="submission" date="2019-03" db="EMBL/GenBank/DDBJ databases">
        <title>San Antonio Military Medical Center submission to MRSN (WRAIR), pending publication.</title>
        <authorList>
            <person name="Blyth D.M."/>
            <person name="Mccarthy S.L."/>
            <person name="Schall S.E."/>
            <person name="Stam J.A."/>
            <person name="Ong A.C."/>
            <person name="Mcgann P.T."/>
        </authorList>
    </citation>
    <scope>NUCLEOTIDE SEQUENCE [LARGE SCALE GENOMIC DNA]</scope>
    <source>
        <strain evidence="7 8">MRSN571793</strain>
    </source>
</reference>
<keyword evidence="2 5" id="KW-0812">Transmembrane</keyword>
<feature type="transmembrane region" description="Helical" evidence="5">
    <location>
        <begin position="21"/>
        <end position="42"/>
    </location>
</feature>